<evidence type="ECO:0000313" key="4">
    <source>
        <dbReference type="EMBL" id="GAA1997613.1"/>
    </source>
</evidence>
<gene>
    <name evidence="4" type="ORF">GCM10009755_00870</name>
</gene>
<dbReference type="SMART" id="SM00822">
    <property type="entry name" value="PKS_KR"/>
    <property type="match status" value="1"/>
</dbReference>
<accession>A0ABP5EFM0</accession>
<evidence type="ECO:0000256" key="1">
    <source>
        <dbReference type="ARBA" id="ARBA00006484"/>
    </source>
</evidence>
<dbReference type="Gene3D" id="3.40.50.720">
    <property type="entry name" value="NAD(P)-binding Rossmann-like Domain"/>
    <property type="match status" value="1"/>
</dbReference>
<dbReference type="EMBL" id="BAAANO010000002">
    <property type="protein sequence ID" value="GAA1997613.1"/>
    <property type="molecule type" value="Genomic_DNA"/>
</dbReference>
<feature type="domain" description="Ketoreductase" evidence="3">
    <location>
        <begin position="12"/>
        <end position="199"/>
    </location>
</feature>
<name>A0ABP5EFM0_9MICO</name>
<comment type="similarity">
    <text evidence="1">Belongs to the short-chain dehydrogenases/reductases (SDR) family.</text>
</comment>
<dbReference type="PRINTS" id="PR00081">
    <property type="entry name" value="GDHRDH"/>
</dbReference>
<evidence type="ECO:0000313" key="5">
    <source>
        <dbReference type="Proteomes" id="UP001500755"/>
    </source>
</evidence>
<evidence type="ECO:0000256" key="2">
    <source>
        <dbReference type="ARBA" id="ARBA00023002"/>
    </source>
</evidence>
<dbReference type="PROSITE" id="PS00061">
    <property type="entry name" value="ADH_SHORT"/>
    <property type="match status" value="1"/>
</dbReference>
<comment type="caution">
    <text evidence="4">The sequence shown here is derived from an EMBL/GenBank/DDBJ whole genome shotgun (WGS) entry which is preliminary data.</text>
</comment>
<organism evidence="4 5">
    <name type="scientific">Brevibacterium samyangense</name>
    <dbReference type="NCBI Taxonomy" id="366888"/>
    <lineage>
        <taxon>Bacteria</taxon>
        <taxon>Bacillati</taxon>
        <taxon>Actinomycetota</taxon>
        <taxon>Actinomycetes</taxon>
        <taxon>Micrococcales</taxon>
        <taxon>Brevibacteriaceae</taxon>
        <taxon>Brevibacterium</taxon>
    </lineage>
</organism>
<evidence type="ECO:0000259" key="3">
    <source>
        <dbReference type="SMART" id="SM00822"/>
    </source>
</evidence>
<reference evidence="5" key="1">
    <citation type="journal article" date="2019" name="Int. J. Syst. Evol. Microbiol.">
        <title>The Global Catalogue of Microorganisms (GCM) 10K type strain sequencing project: providing services to taxonomists for standard genome sequencing and annotation.</title>
        <authorList>
            <consortium name="The Broad Institute Genomics Platform"/>
            <consortium name="The Broad Institute Genome Sequencing Center for Infectious Disease"/>
            <person name="Wu L."/>
            <person name="Ma J."/>
        </authorList>
    </citation>
    <scope>NUCLEOTIDE SEQUENCE [LARGE SCALE GENOMIC DNA]</scope>
    <source>
        <strain evidence="5">JCM 14546</strain>
    </source>
</reference>
<dbReference type="Proteomes" id="UP001500755">
    <property type="component" value="Unassembled WGS sequence"/>
</dbReference>
<protein>
    <submittedName>
        <fullName evidence="4">SDR family oxidoreductase</fullName>
    </submittedName>
</protein>
<dbReference type="InterPro" id="IPR036291">
    <property type="entry name" value="NAD(P)-bd_dom_sf"/>
</dbReference>
<dbReference type="SUPFAM" id="SSF51735">
    <property type="entry name" value="NAD(P)-binding Rossmann-fold domains"/>
    <property type="match status" value="1"/>
</dbReference>
<keyword evidence="2" id="KW-0560">Oxidoreductase</keyword>
<dbReference type="InterPro" id="IPR020904">
    <property type="entry name" value="Sc_DH/Rdtase_CS"/>
</dbReference>
<dbReference type="InterPro" id="IPR057326">
    <property type="entry name" value="KR_dom"/>
</dbReference>
<proteinExistence type="inferred from homology"/>
<dbReference type="PANTHER" id="PTHR44196">
    <property type="entry name" value="DEHYDROGENASE/REDUCTASE SDR FAMILY MEMBER 7B"/>
    <property type="match status" value="1"/>
</dbReference>
<keyword evidence="5" id="KW-1185">Reference proteome</keyword>
<sequence>MTWDAIEQSNLPVAVVTGGSSGIGARIVRDLARDHNVVAVGRDAERLAAVAAEVEKEAEAAHASGEPYGRVLPHVVDLMDLEGLENAFRKVPRVDVLVHCAAIAERFTVETAKPRDWQRHFATNAIAPAEITRVLLHRLRDAAGTVVFIGSGASRVATPGHTVYAASKHALQVVADGLRQQVTAEGVRVSTVAPGPTNTPMSPDADRFRLEPETVARSVRHVVDAPADAQITEVWVRPRY</sequence>
<dbReference type="RefSeq" id="WP_344305926.1">
    <property type="nucleotide sequence ID" value="NZ_BAAANO010000002.1"/>
</dbReference>
<dbReference type="InterPro" id="IPR002347">
    <property type="entry name" value="SDR_fam"/>
</dbReference>
<dbReference type="PANTHER" id="PTHR44196:SF1">
    <property type="entry name" value="DEHYDROGENASE_REDUCTASE SDR FAMILY MEMBER 7B"/>
    <property type="match status" value="1"/>
</dbReference>
<dbReference type="Pfam" id="PF00106">
    <property type="entry name" value="adh_short"/>
    <property type="match status" value="1"/>
</dbReference>